<dbReference type="RefSeq" id="WP_253535708.1">
    <property type="nucleotide sequence ID" value="NZ_JAMYWC010000002.1"/>
</dbReference>
<dbReference type="Gene3D" id="3.30.420.10">
    <property type="entry name" value="Ribonuclease H-like superfamily/Ribonuclease H"/>
    <property type="match status" value="1"/>
</dbReference>
<proteinExistence type="predicted"/>
<comment type="caution">
    <text evidence="2">The sequence shown here is derived from an EMBL/GenBank/DDBJ whole genome shotgun (WGS) entry which is preliminary data.</text>
</comment>
<dbReference type="InterPro" id="IPR012337">
    <property type="entry name" value="RNaseH-like_sf"/>
</dbReference>
<evidence type="ECO:0000256" key="1">
    <source>
        <dbReference type="SAM" id="MobiDB-lite"/>
    </source>
</evidence>
<sequence>MSGTANTSPNNSANESDDPFADSAPAAAADKPRRKRGNQPPDTRPEIYVSTDIEADGPIPGPHSMLSFASAAYLADKTLVGTFEANLQTLPGAEGHPIQMQWWKTQPEAWAACRANLEAPEVALPRYVEWVESLPGKPVFVAFPAGFDFTFMFWYMMRFAGRSPFGWAALDIKTLAFALTGMPYRRNVKAAFPEHWHDPLPHTHIALDDAKEQGTLFCNMLAELRKREAERAAAQLPHQSAQD</sequence>
<keyword evidence="2" id="KW-0378">Hydrolase</keyword>
<keyword evidence="2" id="KW-0540">Nuclease</keyword>
<dbReference type="EMBL" id="JAMYWC010000002">
    <property type="protein sequence ID" value="MCP1171648.1"/>
    <property type="molecule type" value="Genomic_DNA"/>
</dbReference>
<name>A0AA41WM67_9RALS</name>
<feature type="region of interest" description="Disordered" evidence="1">
    <location>
        <begin position="1"/>
        <end position="46"/>
    </location>
</feature>
<dbReference type="AlphaFoldDB" id="A0AA41WM67"/>
<feature type="compositionally biased region" description="Polar residues" evidence="1">
    <location>
        <begin position="1"/>
        <end position="14"/>
    </location>
</feature>
<dbReference type="GO" id="GO:0003676">
    <property type="term" value="F:nucleic acid binding"/>
    <property type="evidence" value="ECO:0007669"/>
    <property type="project" value="InterPro"/>
</dbReference>
<evidence type="ECO:0000313" key="3">
    <source>
        <dbReference type="Proteomes" id="UP001162793"/>
    </source>
</evidence>
<dbReference type="GO" id="GO:0004527">
    <property type="term" value="F:exonuclease activity"/>
    <property type="evidence" value="ECO:0007669"/>
    <property type="project" value="UniProtKB-KW"/>
</dbReference>
<dbReference type="SUPFAM" id="SSF53098">
    <property type="entry name" value="Ribonuclease H-like"/>
    <property type="match status" value="1"/>
</dbReference>
<dbReference type="InterPro" id="IPR036397">
    <property type="entry name" value="RNaseH_sf"/>
</dbReference>
<dbReference type="Proteomes" id="UP001162793">
    <property type="component" value="Unassembled WGS sequence"/>
</dbReference>
<organism evidence="2 3">
    <name type="scientific">Ralstonia chuxiongensis</name>
    <dbReference type="NCBI Taxonomy" id="2957504"/>
    <lineage>
        <taxon>Bacteria</taxon>
        <taxon>Pseudomonadati</taxon>
        <taxon>Pseudomonadota</taxon>
        <taxon>Betaproteobacteria</taxon>
        <taxon>Burkholderiales</taxon>
        <taxon>Burkholderiaceae</taxon>
        <taxon>Ralstonia</taxon>
    </lineage>
</organism>
<reference evidence="3" key="1">
    <citation type="journal article" date="2023" name="Front. Microbiol.">
        <title>Ralstonia chuxiongensis sp. nov., Ralstonia mojiangensis sp. nov., and Ralstonia soli sp. nov., isolated from tobacco fields, are three novel species in the family Burkholderiaceae.</title>
        <authorList>
            <person name="Lu C.H."/>
            <person name="Zhang Y.Y."/>
            <person name="Jiang N."/>
            <person name="Chen W."/>
            <person name="Shao X."/>
            <person name="Zhao Z.M."/>
            <person name="Lu W.L."/>
            <person name="Hu X."/>
            <person name="Xi Y.X."/>
            <person name="Zou S.Y."/>
            <person name="Wei Q.J."/>
            <person name="Lin Z.L."/>
            <person name="Gong L."/>
            <person name="Gai X.T."/>
            <person name="Zhang L.Q."/>
            <person name="Li J.Y."/>
            <person name="Jin Y."/>
            <person name="Xia Z.Y."/>
        </authorList>
    </citation>
    <scope>NUCLEOTIDE SEQUENCE [LARGE SCALE GENOMIC DNA]</scope>
    <source>
        <strain evidence="3">21YRMH01-3</strain>
    </source>
</reference>
<protein>
    <submittedName>
        <fullName evidence="2">Exonuclease</fullName>
    </submittedName>
</protein>
<gene>
    <name evidence="2" type="ORF">NKG59_04735</name>
</gene>
<keyword evidence="2" id="KW-0269">Exonuclease</keyword>
<evidence type="ECO:0000313" key="2">
    <source>
        <dbReference type="EMBL" id="MCP1171648.1"/>
    </source>
</evidence>
<accession>A0AA41WM67</accession>
<keyword evidence="3" id="KW-1185">Reference proteome</keyword>